<name>A0AAU9T6Z3_THLAR</name>
<sequence length="97" mass="11486">MCWGFDVDWDSFDYVFNVTNFDWNPYIGDKRTNEELMELLIQAAIKEHDEEHDTKLESAKYAIDAISSAQEPKLYQAKVCKYREEITVVLFCYCKLD</sequence>
<evidence type="ECO:0000313" key="2">
    <source>
        <dbReference type="Proteomes" id="UP000836841"/>
    </source>
</evidence>
<keyword evidence="2" id="KW-1185">Reference proteome</keyword>
<dbReference type="EMBL" id="OU466863">
    <property type="protein sequence ID" value="CAH2078994.1"/>
    <property type="molecule type" value="Genomic_DNA"/>
</dbReference>
<dbReference type="AlphaFoldDB" id="A0AAU9T6Z3"/>
<evidence type="ECO:0000313" key="1">
    <source>
        <dbReference type="EMBL" id="CAH2078994.1"/>
    </source>
</evidence>
<dbReference type="Proteomes" id="UP000836841">
    <property type="component" value="Chromosome 7"/>
</dbReference>
<protein>
    <submittedName>
        <fullName evidence="1">Uncharacterized protein</fullName>
    </submittedName>
</protein>
<organism evidence="1 2">
    <name type="scientific">Thlaspi arvense</name>
    <name type="common">Field penny-cress</name>
    <dbReference type="NCBI Taxonomy" id="13288"/>
    <lineage>
        <taxon>Eukaryota</taxon>
        <taxon>Viridiplantae</taxon>
        <taxon>Streptophyta</taxon>
        <taxon>Embryophyta</taxon>
        <taxon>Tracheophyta</taxon>
        <taxon>Spermatophyta</taxon>
        <taxon>Magnoliopsida</taxon>
        <taxon>eudicotyledons</taxon>
        <taxon>Gunneridae</taxon>
        <taxon>Pentapetalae</taxon>
        <taxon>rosids</taxon>
        <taxon>malvids</taxon>
        <taxon>Brassicales</taxon>
        <taxon>Brassicaceae</taxon>
        <taxon>Thlaspideae</taxon>
        <taxon>Thlaspi</taxon>
    </lineage>
</organism>
<reference evidence="1 2" key="1">
    <citation type="submission" date="2022-03" db="EMBL/GenBank/DDBJ databases">
        <authorList>
            <person name="Nunn A."/>
            <person name="Chopra R."/>
            <person name="Nunn A."/>
            <person name="Contreras Garrido A."/>
        </authorList>
    </citation>
    <scope>NUCLEOTIDE SEQUENCE [LARGE SCALE GENOMIC DNA]</scope>
</reference>
<proteinExistence type="predicted"/>
<accession>A0AAU9T6Z3</accession>
<gene>
    <name evidence="1" type="ORF">TAV2_LOCUS23478</name>
</gene>